<dbReference type="Pfam" id="PF14257">
    <property type="entry name" value="DUF4349"/>
    <property type="match status" value="1"/>
</dbReference>
<accession>A0A7X0SGR8</accession>
<dbReference type="AlphaFoldDB" id="A0A7X0SGR8"/>
<feature type="region of interest" description="Disordered" evidence="1">
    <location>
        <begin position="362"/>
        <end position="387"/>
    </location>
</feature>
<keyword evidence="2" id="KW-0812">Transmembrane</keyword>
<keyword evidence="2" id="KW-0472">Membrane</keyword>
<comment type="caution">
    <text evidence="5">The sequence shown here is derived from an EMBL/GenBank/DDBJ whole genome shotgun (WGS) entry which is preliminary data.</text>
</comment>
<feature type="region of interest" description="Disordered" evidence="1">
    <location>
        <begin position="59"/>
        <end position="97"/>
    </location>
</feature>
<gene>
    <name evidence="5" type="ORF">H7C18_01955</name>
</gene>
<evidence type="ECO:0000313" key="5">
    <source>
        <dbReference type="EMBL" id="MBB6729658.1"/>
    </source>
</evidence>
<name>A0A7X0SGR8_9BACL</name>
<dbReference type="Proteomes" id="UP000564644">
    <property type="component" value="Unassembled WGS sequence"/>
</dbReference>
<evidence type="ECO:0000256" key="3">
    <source>
        <dbReference type="SAM" id="SignalP"/>
    </source>
</evidence>
<keyword evidence="3" id="KW-0732">Signal</keyword>
<organism evidence="5 6">
    <name type="scientific">Cohnella zeiphila</name>
    <dbReference type="NCBI Taxonomy" id="2761120"/>
    <lineage>
        <taxon>Bacteria</taxon>
        <taxon>Bacillati</taxon>
        <taxon>Bacillota</taxon>
        <taxon>Bacilli</taxon>
        <taxon>Bacillales</taxon>
        <taxon>Paenibacillaceae</taxon>
        <taxon>Cohnella</taxon>
    </lineage>
</organism>
<evidence type="ECO:0000259" key="4">
    <source>
        <dbReference type="Pfam" id="PF14257"/>
    </source>
</evidence>
<feature type="chain" id="PRO_5039591978" evidence="3">
    <location>
        <begin position="24"/>
        <end position="387"/>
    </location>
</feature>
<evidence type="ECO:0000256" key="2">
    <source>
        <dbReference type="SAM" id="Phobius"/>
    </source>
</evidence>
<keyword evidence="6" id="KW-1185">Reference proteome</keyword>
<proteinExistence type="predicted"/>
<dbReference type="PROSITE" id="PS51257">
    <property type="entry name" value="PROKAR_LIPOPROTEIN"/>
    <property type="match status" value="1"/>
</dbReference>
<keyword evidence="2" id="KW-1133">Transmembrane helix</keyword>
<dbReference type="EMBL" id="JACJVO010000002">
    <property type="protein sequence ID" value="MBB6729658.1"/>
    <property type="molecule type" value="Genomic_DNA"/>
</dbReference>
<feature type="compositionally biased region" description="Low complexity" evidence="1">
    <location>
        <begin position="59"/>
        <end position="87"/>
    </location>
</feature>
<reference evidence="5 6" key="1">
    <citation type="submission" date="2020-08" db="EMBL/GenBank/DDBJ databases">
        <title>Cohnella phylogeny.</title>
        <authorList>
            <person name="Dunlap C."/>
        </authorList>
    </citation>
    <scope>NUCLEOTIDE SEQUENCE [LARGE SCALE GENOMIC DNA]</scope>
    <source>
        <strain evidence="5 6">CBP 2801</strain>
    </source>
</reference>
<feature type="transmembrane region" description="Helical" evidence="2">
    <location>
        <begin position="310"/>
        <end position="336"/>
    </location>
</feature>
<dbReference type="RefSeq" id="WP_185127328.1">
    <property type="nucleotide sequence ID" value="NZ_JACJVO010000002.1"/>
</dbReference>
<feature type="domain" description="DUF4349" evidence="4">
    <location>
        <begin position="114"/>
        <end position="332"/>
    </location>
</feature>
<sequence length="387" mass="40192">MKGKRNKLAFLAVLALWLTFMLAACSSGSDNDDSAAAPAADQAAPAAAANEAKSESLSVAFGDSKPASGSTSGSASDASAANADSKPLASEESLGSSVDSGIGAFADDGAGFNRKMVYTADVTLKAEDASEAQDRISGAIEQSLGFIVKYADTKNGDEIGATYVIKVPSSGFSSFLDRLKQVPNKGFERKLQGNDVTEEYVDLQARLNAKQAVEARLLAFMDKATKSSDLVQFSNELGSVQQEIEQIKGRMRYLDQNVAYSTVNLTLIQIAGETAQKDAEGSGAKRQALGGRLGDALLGSANVLGRIGEGILTVLAAVLPVLLVLAVIGVPLAWAIRRSRMAAKLRAAAKRRQLNAAIAGSGAGADIPIPEPAEPAAEETNDDHSGR</sequence>
<dbReference type="InterPro" id="IPR025645">
    <property type="entry name" value="DUF4349"/>
</dbReference>
<evidence type="ECO:0000256" key="1">
    <source>
        <dbReference type="SAM" id="MobiDB-lite"/>
    </source>
</evidence>
<feature type="signal peptide" evidence="3">
    <location>
        <begin position="1"/>
        <end position="23"/>
    </location>
</feature>
<evidence type="ECO:0000313" key="6">
    <source>
        <dbReference type="Proteomes" id="UP000564644"/>
    </source>
</evidence>
<protein>
    <submittedName>
        <fullName evidence="5">DUF4349 domain-containing protein</fullName>
    </submittedName>
</protein>